<dbReference type="Gene3D" id="3.60.120.10">
    <property type="entry name" value="Anthranilate synthase"/>
    <property type="match status" value="1"/>
</dbReference>
<proteinExistence type="predicted"/>
<protein>
    <submittedName>
        <fullName evidence="3">Para-aminobenzoate synthase, aminase component</fullName>
        <ecNumber evidence="3">2.6.1.85</ecNumber>
    </submittedName>
</protein>
<dbReference type="AlphaFoldDB" id="R9GXY4"/>
<comment type="caution">
    <text evidence="3">The sequence shown here is derived from an EMBL/GenBank/DDBJ whole genome shotgun (WGS) entry which is preliminary data.</text>
</comment>
<keyword evidence="3" id="KW-0808">Transferase</keyword>
<dbReference type="Pfam" id="PF04715">
    <property type="entry name" value="Anth_synt_I_N"/>
    <property type="match status" value="1"/>
</dbReference>
<evidence type="ECO:0000259" key="1">
    <source>
        <dbReference type="Pfam" id="PF00425"/>
    </source>
</evidence>
<feature type="domain" description="Chorismate-utilising enzyme C-terminal" evidence="1">
    <location>
        <begin position="156"/>
        <end position="412"/>
    </location>
</feature>
<dbReference type="EMBL" id="AQPN01000008">
    <property type="protein sequence ID" value="EOR96606.1"/>
    <property type="molecule type" value="Genomic_DNA"/>
</dbReference>
<evidence type="ECO:0000313" key="4">
    <source>
        <dbReference type="Proteomes" id="UP000014174"/>
    </source>
</evidence>
<organism evidence="3 4">
    <name type="scientific">Arcticibacter svalbardensis MN12-7</name>
    <dbReference type="NCBI Taxonomy" id="1150600"/>
    <lineage>
        <taxon>Bacteria</taxon>
        <taxon>Pseudomonadati</taxon>
        <taxon>Bacteroidota</taxon>
        <taxon>Sphingobacteriia</taxon>
        <taxon>Sphingobacteriales</taxon>
        <taxon>Sphingobacteriaceae</taxon>
        <taxon>Arcticibacter</taxon>
    </lineage>
</organism>
<dbReference type="eggNOG" id="COG0147">
    <property type="taxonomic scope" value="Bacteria"/>
</dbReference>
<gene>
    <name evidence="3" type="ORF">ADIARSV_0237</name>
</gene>
<keyword evidence="4" id="KW-1185">Reference proteome</keyword>
<sequence length="421" mass="47813">MQPYDCTIADISKFKRQALQWATSFDVACFLDSNHYTDSYSSYTAVIAAGVSKEICLNSGNALEELSNFLNNNKLFIPGFFSYDLKNEIEQLDSNNQDDLEFPDLYFFVPKHLLLIKGNEVRILTNKPNLLEEINAQFLQDQEVNFEGTIQSTLTKEAYIDKVNHIKEHIKKGDIYEMTFCQQFFSDCKSFNPLAAYLQLNSISPAPFSTFFKMRDKYIISSSPERFIKKEGLMVISQPIKGTAARSADPIEDNRLKEDLRNNLKEQAENIMIVDLVRNDLTRTALPGTVEVKELCGIYSFEQVHQMISTITAQVSATTKNIAIIKNAFPMGSMTGAPKIRAMELIELYEETKRGIYSGSVGYFDPKGNFDFNVIIRSLIYNESKKFLSFQVGSAITFASDPEQEYQECMLKAKAMLKVLS</sequence>
<reference evidence="3 4" key="1">
    <citation type="journal article" date="2013" name="Genome Announc.">
        <title>Draft Genome Sequence of Arcticibacter svalbardensis Strain MN12-7T, a Member of the Family Sphingobacteriaceae Isolated from an Arctic Soil Sample.</title>
        <authorList>
            <person name="Shivaji S."/>
            <person name="Ara S."/>
            <person name="Prasad S."/>
            <person name="Manasa B.P."/>
            <person name="Begum Z."/>
            <person name="Singh A."/>
            <person name="Kumar Pinnaka A."/>
        </authorList>
    </citation>
    <scope>NUCLEOTIDE SEQUENCE [LARGE SCALE GENOMIC DNA]</scope>
    <source>
        <strain evidence="3 4">MN12-7</strain>
    </source>
</reference>
<dbReference type="InterPro" id="IPR006805">
    <property type="entry name" value="Anth_synth_I_N"/>
</dbReference>
<dbReference type="Proteomes" id="UP000014174">
    <property type="component" value="Unassembled WGS sequence"/>
</dbReference>
<dbReference type="OrthoDB" id="9803598at2"/>
<dbReference type="PRINTS" id="PR00095">
    <property type="entry name" value="ANTSNTHASEI"/>
</dbReference>
<dbReference type="PANTHER" id="PTHR11236">
    <property type="entry name" value="AMINOBENZOATE/ANTHRANILATE SYNTHASE"/>
    <property type="match status" value="1"/>
</dbReference>
<dbReference type="PANTHER" id="PTHR11236:SF50">
    <property type="entry name" value="AMINODEOXYCHORISMATE SYNTHASE COMPONENT 1"/>
    <property type="match status" value="1"/>
</dbReference>
<keyword evidence="3" id="KW-0032">Aminotransferase</keyword>
<name>R9GXY4_9SPHI</name>
<dbReference type="InterPro" id="IPR005801">
    <property type="entry name" value="ADC_synthase"/>
</dbReference>
<dbReference type="GO" id="GO:0046820">
    <property type="term" value="F:4-amino-4-deoxychorismate synthase activity"/>
    <property type="evidence" value="ECO:0007669"/>
    <property type="project" value="UniProtKB-EC"/>
</dbReference>
<dbReference type="InterPro" id="IPR015890">
    <property type="entry name" value="Chorismate_C"/>
</dbReference>
<dbReference type="STRING" id="1150600.ADIARSV_0237"/>
<evidence type="ECO:0000313" key="3">
    <source>
        <dbReference type="EMBL" id="EOR96606.1"/>
    </source>
</evidence>
<feature type="domain" description="Anthranilate synthase component I N-terminal" evidence="2">
    <location>
        <begin position="78"/>
        <end position="116"/>
    </location>
</feature>
<evidence type="ECO:0000259" key="2">
    <source>
        <dbReference type="Pfam" id="PF04715"/>
    </source>
</evidence>
<dbReference type="Pfam" id="PF00425">
    <property type="entry name" value="Chorismate_bind"/>
    <property type="match status" value="1"/>
</dbReference>
<accession>R9GXY4</accession>
<dbReference type="EC" id="2.6.1.85" evidence="3"/>
<dbReference type="RefSeq" id="WP_016193491.1">
    <property type="nucleotide sequence ID" value="NZ_AQPN01000008.1"/>
</dbReference>
<dbReference type="InterPro" id="IPR019999">
    <property type="entry name" value="Anth_synth_I-like"/>
</dbReference>
<dbReference type="PATRIC" id="fig|1150600.3.peg.233"/>
<dbReference type="SUPFAM" id="SSF56322">
    <property type="entry name" value="ADC synthase"/>
    <property type="match status" value="1"/>
</dbReference>
<dbReference type="GO" id="GO:0000162">
    <property type="term" value="P:L-tryptophan biosynthetic process"/>
    <property type="evidence" value="ECO:0007669"/>
    <property type="project" value="TreeGrafter"/>
</dbReference>